<dbReference type="InterPro" id="IPR011991">
    <property type="entry name" value="ArsR-like_HTH"/>
</dbReference>
<evidence type="ECO:0000259" key="5">
    <source>
        <dbReference type="PROSITE" id="PS51000"/>
    </source>
</evidence>
<keyword evidence="4" id="KW-0804">Transcription</keyword>
<dbReference type="Pfam" id="PF08220">
    <property type="entry name" value="HTH_DeoR"/>
    <property type="match status" value="1"/>
</dbReference>
<evidence type="ECO:0000256" key="2">
    <source>
        <dbReference type="ARBA" id="ARBA00023015"/>
    </source>
</evidence>
<dbReference type="Pfam" id="PF00455">
    <property type="entry name" value="DeoRC"/>
    <property type="match status" value="1"/>
</dbReference>
<gene>
    <name evidence="6" type="ORF">TM49_11250</name>
</gene>
<dbReference type="InterPro" id="IPR037171">
    <property type="entry name" value="NagB/RpiA_transferase-like"/>
</dbReference>
<dbReference type="PANTHER" id="PTHR30363">
    <property type="entry name" value="HTH-TYPE TRANSCRIPTIONAL REGULATOR SRLR-RELATED"/>
    <property type="match status" value="1"/>
</dbReference>
<dbReference type="GO" id="GO:0003700">
    <property type="term" value="F:DNA-binding transcription factor activity"/>
    <property type="evidence" value="ECO:0007669"/>
    <property type="project" value="InterPro"/>
</dbReference>
<dbReference type="PANTHER" id="PTHR30363:SF4">
    <property type="entry name" value="GLYCEROL-3-PHOSPHATE REGULON REPRESSOR"/>
    <property type="match status" value="1"/>
</dbReference>
<keyword evidence="7" id="KW-1185">Reference proteome</keyword>
<organism evidence="6 7">
    <name type="scientific">Martelella endophytica</name>
    <dbReference type="NCBI Taxonomy" id="1486262"/>
    <lineage>
        <taxon>Bacteria</taxon>
        <taxon>Pseudomonadati</taxon>
        <taxon>Pseudomonadota</taxon>
        <taxon>Alphaproteobacteria</taxon>
        <taxon>Hyphomicrobiales</taxon>
        <taxon>Aurantimonadaceae</taxon>
        <taxon>Martelella</taxon>
    </lineage>
</organism>
<dbReference type="STRING" id="1486262.TM49_11250"/>
<keyword evidence="3" id="KW-0238">DNA-binding</keyword>
<feature type="domain" description="HTH deoR-type" evidence="5">
    <location>
        <begin position="3"/>
        <end position="58"/>
    </location>
</feature>
<dbReference type="GO" id="GO:0003677">
    <property type="term" value="F:DNA binding"/>
    <property type="evidence" value="ECO:0007669"/>
    <property type="project" value="UniProtKB-KW"/>
</dbReference>
<dbReference type="Proteomes" id="UP000032611">
    <property type="component" value="Chromosome"/>
</dbReference>
<dbReference type="Gene3D" id="3.40.50.1360">
    <property type="match status" value="1"/>
</dbReference>
<dbReference type="InterPro" id="IPR050313">
    <property type="entry name" value="Carb_Metab_HTH_regulators"/>
</dbReference>
<name>A0A0D5LRX6_MAREN</name>
<accession>A0A0D5LRX6</accession>
<reference evidence="6 7" key="1">
    <citation type="journal article" date="2015" name="Genome Announc.">
        <title>Complete genome sequence of Martelella endophytica YC6887, which has antifungal activity associated with a halophyte.</title>
        <authorList>
            <person name="Khan A."/>
            <person name="Khan H."/>
            <person name="Chung E.J."/>
            <person name="Hossain M.T."/>
            <person name="Chung Y.R."/>
        </authorList>
    </citation>
    <scope>NUCLEOTIDE SEQUENCE [LARGE SCALE GENOMIC DNA]</scope>
    <source>
        <strain evidence="6">YC6887</strain>
    </source>
</reference>
<proteinExistence type="predicted"/>
<dbReference type="InterPro" id="IPR036390">
    <property type="entry name" value="WH_DNA-bd_sf"/>
</dbReference>
<dbReference type="RefSeq" id="WP_045681329.1">
    <property type="nucleotide sequence ID" value="NZ_CP010803.1"/>
</dbReference>
<dbReference type="InterPro" id="IPR018356">
    <property type="entry name" value="Tscrpt_reg_HTH_DeoR_CS"/>
</dbReference>
<evidence type="ECO:0000313" key="7">
    <source>
        <dbReference type="Proteomes" id="UP000032611"/>
    </source>
</evidence>
<dbReference type="CDD" id="cd00090">
    <property type="entry name" value="HTH_ARSR"/>
    <property type="match status" value="1"/>
</dbReference>
<dbReference type="SUPFAM" id="SSF100950">
    <property type="entry name" value="NagB/RpiA/CoA transferase-like"/>
    <property type="match status" value="1"/>
</dbReference>
<evidence type="ECO:0000256" key="3">
    <source>
        <dbReference type="ARBA" id="ARBA00023125"/>
    </source>
</evidence>
<dbReference type="PROSITE" id="PS00894">
    <property type="entry name" value="HTH_DEOR_1"/>
    <property type="match status" value="1"/>
</dbReference>
<dbReference type="PRINTS" id="PR00037">
    <property type="entry name" value="HTHLACR"/>
</dbReference>
<dbReference type="SUPFAM" id="SSF46785">
    <property type="entry name" value="Winged helix' DNA-binding domain"/>
    <property type="match status" value="1"/>
</dbReference>
<dbReference type="KEGG" id="mey:TM49_11250"/>
<dbReference type="SMART" id="SM00420">
    <property type="entry name" value="HTH_DEOR"/>
    <property type="match status" value="1"/>
</dbReference>
<dbReference type="SMART" id="SM01134">
    <property type="entry name" value="DeoRC"/>
    <property type="match status" value="1"/>
</dbReference>
<sequence length="254" mass="27419">MKADQRRVAIMALLMEKGAASVEELSGRFGVSKMTVHRDLDELEAAGELRKVRGGASVQSSTMFQADFRYRQKMAAAEKARIAADAARMIEPGMTLMIDDSSTAANLTAHLAERLPLTVISNNLSVISELAGVNGIELLALGGQYSRKFNGFFGLLTEDALRGLRADIGFISASAIYEGAAFHQDPEVVQTKRLVVAGAERRVLLADHTKFGRPGLHFLTGLETFSAVFTGAELAEDQRRPLLEKGVTLHCVAA</sequence>
<evidence type="ECO:0000313" key="6">
    <source>
        <dbReference type="EMBL" id="AJY46123.1"/>
    </source>
</evidence>
<dbReference type="PATRIC" id="fig|1486262.3.peg.2330"/>
<dbReference type="AlphaFoldDB" id="A0A0D5LRX6"/>
<dbReference type="Gene3D" id="1.10.10.10">
    <property type="entry name" value="Winged helix-like DNA-binding domain superfamily/Winged helix DNA-binding domain"/>
    <property type="match status" value="1"/>
</dbReference>
<dbReference type="InterPro" id="IPR036388">
    <property type="entry name" value="WH-like_DNA-bd_sf"/>
</dbReference>
<dbReference type="InterPro" id="IPR001034">
    <property type="entry name" value="DeoR_HTH"/>
</dbReference>
<dbReference type="PROSITE" id="PS51000">
    <property type="entry name" value="HTH_DEOR_2"/>
    <property type="match status" value="1"/>
</dbReference>
<protein>
    <submittedName>
        <fullName evidence="6">DeoR faimly transcriptional regulator</fullName>
    </submittedName>
</protein>
<keyword evidence="1" id="KW-0678">Repressor</keyword>
<keyword evidence="2" id="KW-0805">Transcription regulation</keyword>
<evidence type="ECO:0000256" key="4">
    <source>
        <dbReference type="ARBA" id="ARBA00023163"/>
    </source>
</evidence>
<dbReference type="HOGENOM" id="CLU_060699_3_0_5"/>
<evidence type="ECO:0000256" key="1">
    <source>
        <dbReference type="ARBA" id="ARBA00022491"/>
    </source>
</evidence>
<dbReference type="InterPro" id="IPR014036">
    <property type="entry name" value="DeoR-like_C"/>
</dbReference>
<dbReference type="EMBL" id="CP010803">
    <property type="protein sequence ID" value="AJY46123.1"/>
    <property type="molecule type" value="Genomic_DNA"/>
</dbReference>